<sequence length="726" mass="80929">MASEHVVYKDSPLGEYLKAAGEDVATATEQAVDWDHPAPEPSATFAPFATSRLKHATISNSSSPSCAGKAKRQTATFHGSNTELKPLVLGNEKSRRKLRFQFLFAAPLKRRLGPRENASFLERFRYVLVTSQLLDENVSVASFVRADEQHESNLHKDFLDGTPSTRRGGTGSDLGTGTRHWIGSGGCVIVVAVLFAWFLRGGDRLISGIGTKCKLLVGMVIVLSVSLFLYAHAWRRRLRTTRQSAIECATQFIKSNHLFDINMSRTIGIVQEVEFISRGFGFTVMSPSPSASPVRRASSRKSGSHSTRLQQKSPIGLQRCKALRNQISSALNLSLALYTRSLNGLSELCNHSDLEKYFEIYDINNNPTAMQLRKEDHQREKENPAVIDNGEDEENDDSASIESLWQLKQQFRRLHHTRRKLLCCLLAMDAQGDRSDISKWRSVVQDIRTLSDLMTQLSDDLGKSLIQGDITELVEFYTREQEKTYPHKSGPSSQLPVQVRWRPHMQALNAMSATLRNIEAKMYVLREDSAKLERQGLRLSTLTPNGSPDRSIVDMDSFLIRSGYCLGPTMESPLGESTMQMSSDLLVKQYNNIGADLKVLVKEWESGKRKLYEAIASGESFAQTSSLDRQYEVENDSSAVSSVMSSPDSLTSGTTFDSTAIPWSLQSVDDARFIMRHLEDDEAEGDGIELLLENDSAGIPMAAKSKIVENIASAMIRQQDRMLKSL</sequence>
<organism evidence="1 2">
    <name type="scientific">Lipomyces kononenkoae</name>
    <name type="common">Yeast</name>
    <dbReference type="NCBI Taxonomy" id="34357"/>
    <lineage>
        <taxon>Eukaryota</taxon>
        <taxon>Fungi</taxon>
        <taxon>Dikarya</taxon>
        <taxon>Ascomycota</taxon>
        <taxon>Saccharomycotina</taxon>
        <taxon>Lipomycetes</taxon>
        <taxon>Lipomycetales</taxon>
        <taxon>Lipomycetaceae</taxon>
        <taxon>Lipomyces</taxon>
    </lineage>
</organism>
<gene>
    <name evidence="1" type="ORF">V1525DRAFT_386599</name>
</gene>
<dbReference type="EMBL" id="MU971347">
    <property type="protein sequence ID" value="KAK9239277.1"/>
    <property type="molecule type" value="Genomic_DNA"/>
</dbReference>
<evidence type="ECO:0000313" key="1">
    <source>
        <dbReference type="EMBL" id="KAK9239277.1"/>
    </source>
</evidence>
<protein>
    <submittedName>
        <fullName evidence="1">Mysoin-binding motif of peroxisomes-domain-containing protein</fullName>
    </submittedName>
</protein>
<keyword evidence="2" id="KW-1185">Reference proteome</keyword>
<proteinExistence type="predicted"/>
<accession>A0ACC3T5N3</accession>
<comment type="caution">
    <text evidence="1">The sequence shown here is derived from an EMBL/GenBank/DDBJ whole genome shotgun (WGS) entry which is preliminary data.</text>
</comment>
<name>A0ACC3T5N3_LIPKO</name>
<dbReference type="Proteomes" id="UP001433508">
    <property type="component" value="Unassembled WGS sequence"/>
</dbReference>
<evidence type="ECO:0000313" key="2">
    <source>
        <dbReference type="Proteomes" id="UP001433508"/>
    </source>
</evidence>
<reference evidence="2" key="1">
    <citation type="journal article" date="2024" name="Front. Bioeng. Biotechnol.">
        <title>Genome-scale model development and genomic sequencing of the oleaginous clade Lipomyces.</title>
        <authorList>
            <person name="Czajka J.J."/>
            <person name="Han Y."/>
            <person name="Kim J."/>
            <person name="Mondo S.J."/>
            <person name="Hofstad B.A."/>
            <person name="Robles A."/>
            <person name="Haridas S."/>
            <person name="Riley R."/>
            <person name="LaButti K."/>
            <person name="Pangilinan J."/>
            <person name="Andreopoulos W."/>
            <person name="Lipzen A."/>
            <person name="Yan J."/>
            <person name="Wang M."/>
            <person name="Ng V."/>
            <person name="Grigoriev I.V."/>
            <person name="Spatafora J.W."/>
            <person name="Magnuson J.K."/>
            <person name="Baker S.E."/>
            <person name="Pomraning K.R."/>
        </authorList>
    </citation>
    <scope>NUCLEOTIDE SEQUENCE [LARGE SCALE GENOMIC DNA]</scope>
    <source>
        <strain evidence="2">CBS 7786</strain>
    </source>
</reference>